<sequence length="651" mass="69998">MAGRILREDVEAVRERVRIEEVVGAHVALRPAGVGSLKGLCPFHDERSPSFHVRPQVGRYHCFGCGEGGDVIAFVQKVDGLGFTDAVEYLASRAGMQLRYEEGGGPSRPGEEPGRRRRLLDAHRISEEFFREQLVSPEAAVARAFLAERGFDRSAADDFGVGFAPQGWDTLLRHLRGRGFTEAELTASGLVSQGARGIYDRFRGRLVWPIREVTGETVGFGARRLLDDDNGPKYLNTPETPLYRKSHVLYGIDLAKREISREKQVVVVEGYTDVMAMHLSGVRTAVATCGTAFGPEHARIVRRLVGDSGGAGGVQLAGGSSVGGAIVFTFDGDAAGQKAALRAFGEDQAFNAQTFVAVEPSGMDPCELRQERGPDAVRALVASRQPLFEFVIRSTLAAHDLTTAEGRVGALRATAPVVAGIRDSALRPEYERLLAGWLGMDDVAGVRRTVADAARRGSRPTSRPGDRDGVRRPAPGDDATMPSPMPRMSAPDRRDPVAQVERTALEVVLQHPTLVPPEFDALAPDACTAPAYRAVHEAVRAAGGLTTAAEVVAQGGESAWVGAVIEAAAEPVRGLLTELAVAPLPEDRPDALPAYVRGVVMRLVDVGLTRRVADVRGRLQRLGADADPVEQRSLLGELLELEAQRRTLRPA</sequence>
<dbReference type="InterPro" id="IPR019475">
    <property type="entry name" value="DNA_primase_DnaB-bd"/>
</dbReference>
<dbReference type="Proteomes" id="UP000604241">
    <property type="component" value="Unassembled WGS sequence"/>
</dbReference>
<keyword evidence="7 12" id="KW-0863">Zinc-finger</keyword>
<dbReference type="InterPro" id="IPR006171">
    <property type="entry name" value="TOPRIM_dom"/>
</dbReference>
<dbReference type="InterPro" id="IPR013264">
    <property type="entry name" value="DNAG_N"/>
</dbReference>
<dbReference type="PANTHER" id="PTHR30313:SF2">
    <property type="entry name" value="DNA PRIMASE"/>
    <property type="match status" value="1"/>
</dbReference>
<dbReference type="RefSeq" id="WP_191782063.1">
    <property type="nucleotide sequence ID" value="NZ_JACSQV010000005.1"/>
</dbReference>
<dbReference type="SUPFAM" id="SSF56731">
    <property type="entry name" value="DNA primase core"/>
    <property type="match status" value="1"/>
</dbReference>
<keyword evidence="2 12" id="KW-0639">Primosome</keyword>
<protein>
    <recommendedName>
        <fullName evidence="12 13">DNA primase</fullName>
        <ecNumber evidence="12">2.7.7.101</ecNumber>
    </recommendedName>
</protein>
<evidence type="ECO:0000256" key="8">
    <source>
        <dbReference type="ARBA" id="ARBA00022833"/>
    </source>
</evidence>
<comment type="function">
    <text evidence="12 13">RNA polymerase that catalyzes the synthesis of short RNA molecules used as primers for DNA polymerase during DNA replication.</text>
</comment>
<keyword evidence="9" id="KW-0460">Magnesium</keyword>
<dbReference type="Pfam" id="PF08278">
    <property type="entry name" value="DnaG_DnaB_bind"/>
    <property type="match status" value="1"/>
</dbReference>
<evidence type="ECO:0000259" key="15">
    <source>
        <dbReference type="PROSITE" id="PS50880"/>
    </source>
</evidence>
<dbReference type="InterPro" id="IPR006295">
    <property type="entry name" value="DNA_primase_DnaG"/>
</dbReference>
<dbReference type="EC" id="2.7.7.101" evidence="12"/>
<dbReference type="InterPro" id="IPR002694">
    <property type="entry name" value="Znf_CHC2"/>
</dbReference>
<keyword evidence="3 12" id="KW-0808">Transferase</keyword>
<evidence type="ECO:0000256" key="6">
    <source>
        <dbReference type="ARBA" id="ARBA00022723"/>
    </source>
</evidence>
<evidence type="ECO:0000256" key="3">
    <source>
        <dbReference type="ARBA" id="ARBA00022679"/>
    </source>
</evidence>
<dbReference type="SUPFAM" id="SSF57783">
    <property type="entry name" value="Zinc beta-ribbon"/>
    <property type="match status" value="1"/>
</dbReference>
<evidence type="ECO:0000256" key="1">
    <source>
        <dbReference type="ARBA" id="ARBA00022478"/>
    </source>
</evidence>
<dbReference type="Gene3D" id="3.90.980.10">
    <property type="entry name" value="DNA primase, catalytic core, N-terminal domain"/>
    <property type="match status" value="1"/>
</dbReference>
<evidence type="ECO:0000256" key="5">
    <source>
        <dbReference type="ARBA" id="ARBA00022705"/>
    </source>
</evidence>
<evidence type="ECO:0000256" key="4">
    <source>
        <dbReference type="ARBA" id="ARBA00022695"/>
    </source>
</evidence>
<evidence type="ECO:0000256" key="12">
    <source>
        <dbReference type="HAMAP-Rule" id="MF_00974"/>
    </source>
</evidence>
<keyword evidence="17" id="KW-1185">Reference proteome</keyword>
<evidence type="ECO:0000256" key="9">
    <source>
        <dbReference type="ARBA" id="ARBA00022842"/>
    </source>
</evidence>
<dbReference type="NCBIfam" id="TIGR01391">
    <property type="entry name" value="dnaG"/>
    <property type="match status" value="1"/>
</dbReference>
<evidence type="ECO:0000256" key="11">
    <source>
        <dbReference type="ARBA" id="ARBA00023163"/>
    </source>
</evidence>
<dbReference type="Gene3D" id="3.90.580.10">
    <property type="entry name" value="Zinc finger, CHC2-type domain"/>
    <property type="match status" value="1"/>
</dbReference>
<feature type="domain" description="Toprim" evidence="15">
    <location>
        <begin position="263"/>
        <end position="360"/>
    </location>
</feature>
<dbReference type="InterPro" id="IPR013173">
    <property type="entry name" value="DNA_primase_DnaG_DnaB-bd_dom"/>
</dbReference>
<comment type="caution">
    <text evidence="16">The sequence shown here is derived from an EMBL/GenBank/DDBJ whole genome shotgun (WGS) entry which is preliminary data.</text>
</comment>
<comment type="subunit">
    <text evidence="12">Monomer. Interacts with DnaB.</text>
</comment>
<dbReference type="SMART" id="SM00493">
    <property type="entry name" value="TOPRIM"/>
    <property type="match status" value="1"/>
</dbReference>
<dbReference type="SMART" id="SM00400">
    <property type="entry name" value="ZnF_CHCC"/>
    <property type="match status" value="1"/>
</dbReference>
<keyword evidence="1 12" id="KW-0240">DNA-directed RNA polymerase</keyword>
<comment type="cofactor">
    <cofactor evidence="12 13">
        <name>Zn(2+)</name>
        <dbReference type="ChEBI" id="CHEBI:29105"/>
    </cofactor>
    <text evidence="12 13">Binds 1 zinc ion per monomer.</text>
</comment>
<feature type="region of interest" description="Disordered" evidence="14">
    <location>
        <begin position="451"/>
        <end position="497"/>
    </location>
</feature>
<dbReference type="Pfam" id="PF10410">
    <property type="entry name" value="DnaB_bind"/>
    <property type="match status" value="1"/>
</dbReference>
<keyword evidence="5 12" id="KW-0235">DNA replication</keyword>
<evidence type="ECO:0000256" key="13">
    <source>
        <dbReference type="PIRNR" id="PIRNR002811"/>
    </source>
</evidence>
<evidence type="ECO:0000313" key="17">
    <source>
        <dbReference type="Proteomes" id="UP000604241"/>
    </source>
</evidence>
<dbReference type="PROSITE" id="PS50880">
    <property type="entry name" value="TOPRIM"/>
    <property type="match status" value="1"/>
</dbReference>
<name>A0ABR8QD04_9CELL</name>
<keyword evidence="10 12" id="KW-0238">DNA-binding</keyword>
<dbReference type="InterPro" id="IPR030846">
    <property type="entry name" value="DnaG_bac"/>
</dbReference>
<keyword evidence="11 12" id="KW-0804">Transcription</keyword>
<evidence type="ECO:0000256" key="2">
    <source>
        <dbReference type="ARBA" id="ARBA00022515"/>
    </source>
</evidence>
<dbReference type="CDD" id="cd03364">
    <property type="entry name" value="TOPRIM_DnaG_primases"/>
    <property type="match status" value="1"/>
</dbReference>
<keyword evidence="4 12" id="KW-0548">Nucleotidyltransferase</keyword>
<feature type="zinc finger region" description="CHC2-type" evidence="12">
    <location>
        <begin position="41"/>
        <end position="65"/>
    </location>
</feature>
<dbReference type="Pfam" id="PF08275">
    <property type="entry name" value="DNAG_N"/>
    <property type="match status" value="1"/>
</dbReference>
<dbReference type="Gene3D" id="3.40.1360.10">
    <property type="match status" value="1"/>
</dbReference>
<reference evidence="16 17" key="1">
    <citation type="submission" date="2020-08" db="EMBL/GenBank/DDBJ databases">
        <title>A Genomic Blueprint of the Chicken Gut Microbiome.</title>
        <authorList>
            <person name="Gilroy R."/>
            <person name="Ravi A."/>
            <person name="Getino M."/>
            <person name="Pursley I."/>
            <person name="Horton D.L."/>
            <person name="Alikhan N.-F."/>
            <person name="Baker D."/>
            <person name="Gharbi K."/>
            <person name="Hall N."/>
            <person name="Watson M."/>
            <person name="Adriaenssens E.M."/>
            <person name="Foster-Nyarko E."/>
            <person name="Jarju S."/>
            <person name="Secka A."/>
            <person name="Antonio M."/>
            <person name="Oren A."/>
            <person name="Chaudhuri R."/>
            <person name="La Ragione R.M."/>
            <person name="Hildebrand F."/>
            <person name="Pallen M.J."/>
        </authorList>
    </citation>
    <scope>NUCLEOTIDE SEQUENCE [LARGE SCALE GENOMIC DNA]</scope>
    <source>
        <strain evidence="16 17">Sa3CUA2</strain>
    </source>
</reference>
<dbReference type="InterPro" id="IPR036977">
    <property type="entry name" value="DNA_primase_Znf_CHC2"/>
</dbReference>
<evidence type="ECO:0000256" key="14">
    <source>
        <dbReference type="SAM" id="MobiDB-lite"/>
    </source>
</evidence>
<dbReference type="Pfam" id="PF01807">
    <property type="entry name" value="Zn_ribbon_DnaG"/>
    <property type="match status" value="1"/>
</dbReference>
<dbReference type="Pfam" id="PF13662">
    <property type="entry name" value="Toprim_4"/>
    <property type="match status" value="1"/>
</dbReference>
<keyword evidence="6 12" id="KW-0479">Metal-binding</keyword>
<organism evidence="16 17">
    <name type="scientific">Cellulomonas avistercoris</name>
    <dbReference type="NCBI Taxonomy" id="2762242"/>
    <lineage>
        <taxon>Bacteria</taxon>
        <taxon>Bacillati</taxon>
        <taxon>Actinomycetota</taxon>
        <taxon>Actinomycetes</taxon>
        <taxon>Micrococcales</taxon>
        <taxon>Cellulomonadaceae</taxon>
        <taxon>Cellulomonas</taxon>
    </lineage>
</organism>
<proteinExistence type="inferred from homology"/>
<dbReference type="PANTHER" id="PTHR30313">
    <property type="entry name" value="DNA PRIMASE"/>
    <property type="match status" value="1"/>
</dbReference>
<dbReference type="HAMAP" id="MF_00974">
    <property type="entry name" value="DNA_primase_DnaG"/>
    <property type="match status" value="1"/>
</dbReference>
<dbReference type="InterPro" id="IPR037068">
    <property type="entry name" value="DNA_primase_core_N_sf"/>
</dbReference>
<dbReference type="InterPro" id="IPR034151">
    <property type="entry name" value="TOPRIM_DnaG_bac"/>
</dbReference>
<dbReference type="PIRSF" id="PIRSF002811">
    <property type="entry name" value="DnaG"/>
    <property type="match status" value="1"/>
</dbReference>
<evidence type="ECO:0000256" key="10">
    <source>
        <dbReference type="ARBA" id="ARBA00023125"/>
    </source>
</evidence>
<keyword evidence="8 12" id="KW-0862">Zinc</keyword>
<dbReference type="SMART" id="SM00766">
    <property type="entry name" value="DnaG_DnaB_bind"/>
    <property type="match status" value="1"/>
</dbReference>
<gene>
    <name evidence="12" type="primary">dnaG</name>
    <name evidence="16" type="ORF">H9657_07765</name>
</gene>
<evidence type="ECO:0000256" key="7">
    <source>
        <dbReference type="ARBA" id="ARBA00022771"/>
    </source>
</evidence>
<dbReference type="InterPro" id="IPR050219">
    <property type="entry name" value="DnaG_primase"/>
</dbReference>
<comment type="similarity">
    <text evidence="12 13">Belongs to the DnaG primase family.</text>
</comment>
<comment type="catalytic activity">
    <reaction evidence="12">
        <text>ssDNA + n NTP = ssDNA/pppN(pN)n-1 hybrid + (n-1) diphosphate.</text>
        <dbReference type="EC" id="2.7.7.101"/>
    </reaction>
</comment>
<dbReference type="EMBL" id="JACSQV010000005">
    <property type="protein sequence ID" value="MBD7918174.1"/>
    <property type="molecule type" value="Genomic_DNA"/>
</dbReference>
<comment type="domain">
    <text evidence="12">Contains an N-terminal zinc-binding domain, a central core domain that contains the primase activity, and a C-terminal DnaB-binding domain.</text>
</comment>
<evidence type="ECO:0000313" key="16">
    <source>
        <dbReference type="EMBL" id="MBD7918174.1"/>
    </source>
</evidence>
<accession>A0ABR8QD04</accession>
<feature type="compositionally biased region" description="Basic and acidic residues" evidence="14">
    <location>
        <begin position="464"/>
        <end position="475"/>
    </location>
</feature>